<keyword evidence="3" id="KW-1185">Reference proteome</keyword>
<dbReference type="PANTHER" id="PTHR10826">
    <property type="entry name" value="COMPLEMENT COMPONENT 1"/>
    <property type="match status" value="1"/>
</dbReference>
<accession>A0ABD0YXT9</accession>
<comment type="similarity">
    <text evidence="1">Belongs to the MAM33 family.</text>
</comment>
<evidence type="ECO:0000313" key="2">
    <source>
        <dbReference type="EMBL" id="KAL1140775.1"/>
    </source>
</evidence>
<comment type="caution">
    <text evidence="2">The sequence shown here is derived from an EMBL/GenBank/DDBJ whole genome shotgun (WGS) entry which is preliminary data.</text>
</comment>
<dbReference type="Gene3D" id="3.10.280.10">
    <property type="entry name" value="Mitochondrial glycoprotein"/>
    <property type="match status" value="1"/>
</dbReference>
<dbReference type="SUPFAM" id="SSF54529">
    <property type="entry name" value="Mitochondrial glycoprotein MAM33-like"/>
    <property type="match status" value="1"/>
</dbReference>
<evidence type="ECO:0008006" key="4">
    <source>
        <dbReference type="Google" id="ProtNLM"/>
    </source>
</evidence>
<reference evidence="2 3" key="1">
    <citation type="submission" date="2024-07" db="EMBL/GenBank/DDBJ databases">
        <title>Chromosome-level genome assembly of the water stick insect Ranatra chinensis (Heteroptera: Nepidae).</title>
        <authorList>
            <person name="Liu X."/>
        </authorList>
    </citation>
    <scope>NUCLEOTIDE SEQUENCE [LARGE SCALE GENOMIC DNA]</scope>
    <source>
        <strain evidence="2">Cailab_2021Rc</strain>
        <tissue evidence="2">Muscle</tissue>
    </source>
</reference>
<dbReference type="EMBL" id="JBFDAA010000001">
    <property type="protein sequence ID" value="KAL1140775.1"/>
    <property type="molecule type" value="Genomic_DNA"/>
</dbReference>
<evidence type="ECO:0000256" key="1">
    <source>
        <dbReference type="ARBA" id="ARBA00005457"/>
    </source>
</evidence>
<dbReference type="Pfam" id="PF02330">
    <property type="entry name" value="MAM33"/>
    <property type="match status" value="1"/>
</dbReference>
<dbReference type="AlphaFoldDB" id="A0ABD0YXT9"/>
<gene>
    <name evidence="2" type="ORF">AAG570_000705</name>
</gene>
<feature type="non-terminal residue" evidence="2">
    <location>
        <position position="1"/>
    </location>
</feature>
<dbReference type="InterPro" id="IPR003428">
    <property type="entry name" value="MAM33"/>
</dbReference>
<organism evidence="2 3">
    <name type="scientific">Ranatra chinensis</name>
    <dbReference type="NCBI Taxonomy" id="642074"/>
    <lineage>
        <taxon>Eukaryota</taxon>
        <taxon>Metazoa</taxon>
        <taxon>Ecdysozoa</taxon>
        <taxon>Arthropoda</taxon>
        <taxon>Hexapoda</taxon>
        <taxon>Insecta</taxon>
        <taxon>Pterygota</taxon>
        <taxon>Neoptera</taxon>
        <taxon>Paraneoptera</taxon>
        <taxon>Hemiptera</taxon>
        <taxon>Heteroptera</taxon>
        <taxon>Panheteroptera</taxon>
        <taxon>Nepomorpha</taxon>
        <taxon>Nepidae</taxon>
        <taxon>Ranatrinae</taxon>
        <taxon>Ranatra</taxon>
    </lineage>
</organism>
<name>A0ABD0YXT9_9HEMI</name>
<evidence type="ECO:0000313" key="3">
    <source>
        <dbReference type="Proteomes" id="UP001558652"/>
    </source>
</evidence>
<dbReference type="Proteomes" id="UP001558652">
    <property type="component" value="Unassembled WGS sequence"/>
</dbReference>
<dbReference type="PANTHER" id="PTHR10826:SF1">
    <property type="entry name" value="COMPLEMENT COMPONENT 1 Q SUBCOMPONENT-BINDING PROTEIN, MITOCHONDRIAL"/>
    <property type="match status" value="1"/>
</dbReference>
<dbReference type="InterPro" id="IPR036561">
    <property type="entry name" value="MAM33_sf"/>
</dbReference>
<sequence>SLTGEKELAEFLVDEIAAEKKLQKTKNIPLELDGFSAKLDGSQVIFQKTTPTESIEIIFNINHSVDSEHQNDVEQGVGEMKSRPTFDVALKRSGKTLSFTCSMVSPTEVQPSESGYSEFFSDLFTIDEVSLYEGDWKDNKYAVSGEVLDGTLYDLFMNLLEDKGISNDFVEKISDFSTAYEHSCYINFLEEVKKFAQGN</sequence>
<proteinExistence type="inferred from homology"/>
<protein>
    <recommendedName>
        <fullName evidence="4">Complement component 1 Q subcomponent-binding protein, mitochondrial</fullName>
    </recommendedName>
</protein>